<evidence type="ECO:0000313" key="2">
    <source>
        <dbReference type="Proteomes" id="UP000046395"/>
    </source>
</evidence>
<keyword evidence="2" id="KW-1185">Reference proteome</keyword>
<evidence type="ECO:0000256" key="1">
    <source>
        <dbReference type="SAM" id="MobiDB-lite"/>
    </source>
</evidence>
<feature type="region of interest" description="Disordered" evidence="1">
    <location>
        <begin position="38"/>
        <end position="74"/>
    </location>
</feature>
<organism evidence="2 3">
    <name type="scientific">Trichuris muris</name>
    <name type="common">Mouse whipworm</name>
    <dbReference type="NCBI Taxonomy" id="70415"/>
    <lineage>
        <taxon>Eukaryota</taxon>
        <taxon>Metazoa</taxon>
        <taxon>Ecdysozoa</taxon>
        <taxon>Nematoda</taxon>
        <taxon>Enoplea</taxon>
        <taxon>Dorylaimia</taxon>
        <taxon>Trichinellida</taxon>
        <taxon>Trichuridae</taxon>
        <taxon>Trichuris</taxon>
    </lineage>
</organism>
<reference evidence="3" key="1">
    <citation type="submission" date="2019-12" db="UniProtKB">
        <authorList>
            <consortium name="WormBaseParasite"/>
        </authorList>
    </citation>
    <scope>IDENTIFICATION</scope>
</reference>
<dbReference type="Proteomes" id="UP000046395">
    <property type="component" value="Unassembled WGS sequence"/>
</dbReference>
<feature type="region of interest" description="Disordered" evidence="1">
    <location>
        <begin position="107"/>
        <end position="138"/>
    </location>
</feature>
<feature type="compositionally biased region" description="Polar residues" evidence="1">
    <location>
        <begin position="64"/>
        <end position="73"/>
    </location>
</feature>
<dbReference type="WBParaSite" id="TMUE_0000002383.1">
    <property type="protein sequence ID" value="TMUE_0000002383.1"/>
    <property type="gene ID" value="WBGene00294822"/>
</dbReference>
<accession>A0A5S6Q5C3</accession>
<dbReference type="AlphaFoldDB" id="A0A5S6Q5C3"/>
<proteinExistence type="predicted"/>
<protein>
    <submittedName>
        <fullName evidence="3">Uncharacterized protein</fullName>
    </submittedName>
</protein>
<name>A0A5S6Q5C3_TRIMR</name>
<sequence>MREFVVNRLLHSVLSIRSEDPSMNPSLAVHEAPGLKEMDNHPKRHQAGTGYVAQGSTADREANRNSTRGTGSRTFGARMRCRLHAFNRLPVVKALLQRGSSIRYTSIKLAGSSRRRTTRRDTKPKPAPRKSRPTTQGSPTLSVIEWSCIAIRGFYSVRRPCMNLSFAECIPTYRGPNVHEAPGLKQTEIHHKRHQTGADYIPQGRSTD</sequence>
<evidence type="ECO:0000313" key="3">
    <source>
        <dbReference type="WBParaSite" id="TMUE_0000002383.1"/>
    </source>
</evidence>